<evidence type="ECO:0000313" key="3">
    <source>
        <dbReference type="Proteomes" id="UP001344632"/>
    </source>
</evidence>
<name>A0ABU6GUH5_9BACL</name>
<gene>
    <name evidence="2" type="ORF">P4H66_26535</name>
</gene>
<dbReference type="InterPro" id="IPR021338">
    <property type="entry name" value="DUF2953"/>
</dbReference>
<keyword evidence="1" id="KW-0812">Transmembrane</keyword>
<feature type="transmembrane region" description="Helical" evidence="1">
    <location>
        <begin position="193"/>
        <end position="210"/>
    </location>
</feature>
<evidence type="ECO:0000256" key="1">
    <source>
        <dbReference type="SAM" id="Phobius"/>
    </source>
</evidence>
<organism evidence="2 3">
    <name type="scientific">Paenibacillus dokdonensis</name>
    <dbReference type="NCBI Taxonomy" id="2567944"/>
    <lineage>
        <taxon>Bacteria</taxon>
        <taxon>Bacillati</taxon>
        <taxon>Bacillota</taxon>
        <taxon>Bacilli</taxon>
        <taxon>Bacillales</taxon>
        <taxon>Paenibacillaceae</taxon>
        <taxon>Paenibacillus</taxon>
    </lineage>
</organism>
<accession>A0ABU6GUH5</accession>
<keyword evidence="3" id="KW-1185">Reference proteome</keyword>
<dbReference type="Pfam" id="PF11167">
    <property type="entry name" value="DUF2953"/>
    <property type="match status" value="1"/>
</dbReference>
<dbReference type="Proteomes" id="UP001344632">
    <property type="component" value="Unassembled WGS sequence"/>
</dbReference>
<comment type="caution">
    <text evidence="2">The sequence shown here is derived from an EMBL/GenBank/DDBJ whole genome shotgun (WGS) entry which is preliminary data.</text>
</comment>
<evidence type="ECO:0000313" key="2">
    <source>
        <dbReference type="EMBL" id="MEC0243377.1"/>
    </source>
</evidence>
<sequence length="238" mass="27476">MWITLAVIAVILILIAAAAMSNIICTIRFSKEGHDDKAIVDIHMLYGMVRFHYEMPKLVFENMKKGFLLKLEKSSNLNRNSGSTTHTRINKKKTDLWAHEIRILLRSTASLKKWLQRTFSHVRVHELNWSTNFSTGEAEWTAIATGVLWSIKTTLIGWLSFQVRMKSSPRIYVIPVFKDEMLFSTEFYCVCRLSFGYAMYAAIILLSRILKVEGGLKKWIRLYRQRKGKGKGQKVPSV</sequence>
<protein>
    <submittedName>
        <fullName evidence="2">DUF2953 domain-containing protein</fullName>
    </submittedName>
</protein>
<keyword evidence="1" id="KW-0472">Membrane</keyword>
<dbReference type="RefSeq" id="WP_326091083.1">
    <property type="nucleotide sequence ID" value="NZ_JARLKZ010000023.1"/>
</dbReference>
<proteinExistence type="predicted"/>
<reference evidence="2 3" key="1">
    <citation type="submission" date="2023-03" db="EMBL/GenBank/DDBJ databases">
        <title>Bacillus Genome Sequencing.</title>
        <authorList>
            <person name="Dunlap C."/>
        </authorList>
    </citation>
    <scope>NUCLEOTIDE SEQUENCE [LARGE SCALE GENOMIC DNA]</scope>
    <source>
        <strain evidence="2 3">BD-525</strain>
    </source>
</reference>
<dbReference type="EMBL" id="JARLKZ010000023">
    <property type="protein sequence ID" value="MEC0243377.1"/>
    <property type="molecule type" value="Genomic_DNA"/>
</dbReference>
<keyword evidence="1" id="KW-1133">Transmembrane helix</keyword>